<proteinExistence type="predicted"/>
<dbReference type="eggNOG" id="ENOG50330RH">
    <property type="taxonomic scope" value="Bacteria"/>
</dbReference>
<evidence type="ECO:0000313" key="1">
    <source>
        <dbReference type="EMBL" id="AEB99839.1"/>
    </source>
</evidence>
<dbReference type="Proteomes" id="UP000003505">
    <property type="component" value="Unassembled WGS sequence"/>
</dbReference>
<sequence>MGKIPKGLSDKAMIQGFEEEATLEDCFLAHEAHEEEKRRRAVREKEADLSRAALTPELLDRLGKELLQLKLDLFAEGIKNYRIDIKREGTTIMLAPKETKGR</sequence>
<organism evidence="2 3">
    <name type="scientific">Selenomonas sputigena (strain ATCC 35185 / DSM 20758 / CCUG 44933 / VPI D19B-28)</name>
    <dbReference type="NCBI Taxonomy" id="546271"/>
    <lineage>
        <taxon>Bacteria</taxon>
        <taxon>Bacillati</taxon>
        <taxon>Bacillota</taxon>
        <taxon>Negativicutes</taxon>
        <taxon>Selenomonadales</taxon>
        <taxon>Selenomonadaceae</taxon>
        <taxon>Selenomonas</taxon>
    </lineage>
</organism>
<dbReference type="RefSeq" id="WP_006192999.1">
    <property type="nucleotide sequence ID" value="NC_015437.1"/>
</dbReference>
<dbReference type="Proteomes" id="UP000011124">
    <property type="component" value="Chromosome"/>
</dbReference>
<dbReference type="EMBL" id="ACKP02000040">
    <property type="protein sequence ID" value="EEX76857.1"/>
    <property type="molecule type" value="Genomic_DNA"/>
</dbReference>
<gene>
    <name evidence="1" type="ordered locus">Selsp_0875</name>
    <name evidence="2" type="ORF">SELSPUOL_01708</name>
</gene>
<keyword evidence="4" id="KW-1185">Reference proteome</keyword>
<name>C9LW54_SELS3</name>
<reference evidence="1 4" key="2">
    <citation type="submission" date="2011-04" db="EMBL/GenBank/DDBJ databases">
        <title>The complete genome of Selenomonas sputigena DSM 20758.</title>
        <authorList>
            <consortium name="US DOE Joint Genome Institute (JGI-PGF)"/>
            <person name="Lucas S."/>
            <person name="Copeland A."/>
            <person name="Lapidus A."/>
            <person name="Bruce D."/>
            <person name="Goodwin L."/>
            <person name="Pitluck S."/>
            <person name="Peters L."/>
            <person name="Kyrpides N."/>
            <person name="Mavromatis K."/>
            <person name="Ivanova N."/>
            <person name="Ovchinnikova G."/>
            <person name="Teshima H."/>
            <person name="Detter J.C."/>
            <person name="Tapia R."/>
            <person name="Han C."/>
            <person name="Land M."/>
            <person name="Hauser L."/>
            <person name="Markowitz V."/>
            <person name="Cheng J.-F."/>
            <person name="Hugenholtz P."/>
            <person name="Woyke T."/>
            <person name="Wu D."/>
            <person name="Gronow S."/>
            <person name="Wellnitz S."/>
            <person name="Schneider S."/>
            <person name="Klenk H.-P."/>
            <person name="Eisen J.A."/>
        </authorList>
    </citation>
    <scope>NUCLEOTIDE SEQUENCE [LARGE SCALE GENOMIC DNA]</scope>
    <source>
        <strain evidence="1">ATCC 35185</strain>
        <strain evidence="4">ATCC 35185 / DSM 20758 / VPI D19B-28</strain>
    </source>
</reference>
<evidence type="ECO:0000313" key="4">
    <source>
        <dbReference type="Proteomes" id="UP000011124"/>
    </source>
</evidence>
<dbReference type="HOGENOM" id="CLU_172495_0_0_9"/>
<dbReference type="STRING" id="546271.Selsp_0875"/>
<evidence type="ECO:0000313" key="3">
    <source>
        <dbReference type="Proteomes" id="UP000003505"/>
    </source>
</evidence>
<dbReference type="AlphaFoldDB" id="C9LW54"/>
<accession>C9LW54</accession>
<evidence type="ECO:0000313" key="2">
    <source>
        <dbReference type="EMBL" id="EEX76857.1"/>
    </source>
</evidence>
<reference evidence="2 3" key="1">
    <citation type="submission" date="2009-09" db="EMBL/GenBank/DDBJ databases">
        <authorList>
            <person name="Weinstock G."/>
            <person name="Sodergren E."/>
            <person name="Clifton S."/>
            <person name="Fulton L."/>
            <person name="Fulton B."/>
            <person name="Courtney L."/>
            <person name="Fronick C."/>
            <person name="Harrison M."/>
            <person name="Strong C."/>
            <person name="Farmer C."/>
            <person name="Delahaunty K."/>
            <person name="Markovic C."/>
            <person name="Hall O."/>
            <person name="Minx P."/>
            <person name="Tomlinson C."/>
            <person name="Mitreva M."/>
            <person name="Nelson J."/>
            <person name="Hou S."/>
            <person name="Wollam A."/>
            <person name="Pepin K.H."/>
            <person name="Johnson M."/>
            <person name="Bhonagiri V."/>
            <person name="Nash W.E."/>
            <person name="Warren W."/>
            <person name="Chinwalla A."/>
            <person name="Mardis E.R."/>
            <person name="Wilson R.K."/>
        </authorList>
    </citation>
    <scope>NUCLEOTIDE SEQUENCE [LARGE SCALE GENOMIC DNA]</scope>
    <source>
        <strain evidence="2">ATCC 35185</strain>
        <strain evidence="3">ATCC 35185 / DSM 20758 / VPI D19B-28</strain>
    </source>
</reference>
<protein>
    <submittedName>
        <fullName evidence="2">Uncharacterized protein</fullName>
    </submittedName>
</protein>
<dbReference type="KEGG" id="ssg:Selsp_0875"/>
<dbReference type="EMBL" id="CP002637">
    <property type="protein sequence ID" value="AEB99839.1"/>
    <property type="molecule type" value="Genomic_DNA"/>
</dbReference>